<dbReference type="EMBL" id="CM031835">
    <property type="protein sequence ID" value="KAG6686885.1"/>
    <property type="molecule type" value="Genomic_DNA"/>
</dbReference>
<dbReference type="PANTHER" id="PTHR36726:SF5">
    <property type="entry name" value="CLAVATA3_ESR (CLE) GENE FAMILY MEMBER MTCLE11"/>
    <property type="match status" value="1"/>
</dbReference>
<dbReference type="Proteomes" id="UP000811609">
    <property type="component" value="Chromosome 11"/>
</dbReference>
<evidence type="ECO:0000313" key="3">
    <source>
        <dbReference type="EMBL" id="KAG6635466.1"/>
    </source>
</evidence>
<dbReference type="OrthoDB" id="1702020at2759"/>
<name>A0A8T1NTI3_CARIL</name>
<dbReference type="PANTHER" id="PTHR36726">
    <property type="entry name" value="CLAVATA3/ESR (CLE)-RELATED PROTEIN 45"/>
    <property type="match status" value="1"/>
</dbReference>
<evidence type="ECO:0000256" key="2">
    <source>
        <dbReference type="SAM" id="SignalP"/>
    </source>
</evidence>
<feature type="region of interest" description="Disordered" evidence="1">
    <location>
        <begin position="74"/>
        <end position="94"/>
    </location>
</feature>
<keyword evidence="2" id="KW-0732">Signal</keyword>
<dbReference type="Proteomes" id="UP000811246">
    <property type="component" value="Chromosome 11"/>
</dbReference>
<organism evidence="3 5">
    <name type="scientific">Carya illinoinensis</name>
    <name type="common">Pecan</name>
    <dbReference type="NCBI Taxonomy" id="32201"/>
    <lineage>
        <taxon>Eukaryota</taxon>
        <taxon>Viridiplantae</taxon>
        <taxon>Streptophyta</taxon>
        <taxon>Embryophyta</taxon>
        <taxon>Tracheophyta</taxon>
        <taxon>Spermatophyta</taxon>
        <taxon>Magnoliopsida</taxon>
        <taxon>eudicotyledons</taxon>
        <taxon>Gunneridae</taxon>
        <taxon>Pentapetalae</taxon>
        <taxon>rosids</taxon>
        <taxon>fabids</taxon>
        <taxon>Fagales</taxon>
        <taxon>Juglandaceae</taxon>
        <taxon>Carya</taxon>
    </lineage>
</organism>
<keyword evidence="5" id="KW-1185">Reference proteome</keyword>
<reference evidence="3" key="1">
    <citation type="submission" date="2020-12" db="EMBL/GenBank/DDBJ databases">
        <title>WGS assembly of Carya illinoinensis cv. Pawnee.</title>
        <authorList>
            <person name="Platts A."/>
            <person name="Shu S."/>
            <person name="Wright S."/>
            <person name="Barry K."/>
            <person name="Edger P."/>
            <person name="Pires J.C."/>
            <person name="Schmutz J."/>
        </authorList>
    </citation>
    <scope>NUCLEOTIDE SEQUENCE</scope>
    <source>
        <tissue evidence="3">Leaf</tissue>
    </source>
</reference>
<protein>
    <submittedName>
        <fullName evidence="3">Uncharacterized protein</fullName>
    </submittedName>
</protein>
<dbReference type="InterPro" id="IPR038821">
    <property type="entry name" value="CLE45-like"/>
</dbReference>
<dbReference type="AlphaFoldDB" id="A0A8T1NTI3"/>
<evidence type="ECO:0000256" key="1">
    <source>
        <dbReference type="SAM" id="MobiDB-lite"/>
    </source>
</evidence>
<feature type="compositionally biased region" description="Basic and acidic residues" evidence="1">
    <location>
        <begin position="85"/>
        <end position="94"/>
    </location>
</feature>
<evidence type="ECO:0000313" key="5">
    <source>
        <dbReference type="Proteomes" id="UP000811609"/>
    </source>
</evidence>
<feature type="signal peptide" evidence="2">
    <location>
        <begin position="1"/>
        <end position="19"/>
    </location>
</feature>
<gene>
    <name evidence="3" type="ORF">CIPAW_11G044600</name>
    <name evidence="4" type="ORF">I3842_11G044000</name>
</gene>
<feature type="chain" id="PRO_5035927016" evidence="2">
    <location>
        <begin position="20"/>
        <end position="94"/>
    </location>
</feature>
<sequence>MGPLVCRGVILLVCIGVLALQPDEVAGLRSIGVALKWDKVQLPFLEHLRVLEAVAVEDTNTKLSLAPAPSIMFDPNQSNKRRVRKGSDPIHNRC</sequence>
<proteinExistence type="predicted"/>
<dbReference type="EMBL" id="CM031819">
    <property type="protein sequence ID" value="KAG6635466.1"/>
    <property type="molecule type" value="Genomic_DNA"/>
</dbReference>
<accession>A0A8T1NTI3</accession>
<reference evidence="4" key="2">
    <citation type="submission" date="2021-01" db="EMBL/GenBank/DDBJ databases">
        <authorList>
            <person name="Lovell J.T."/>
            <person name="Bentley N."/>
            <person name="Bhattarai G."/>
            <person name="Jenkins J.W."/>
            <person name="Sreedasyam A."/>
            <person name="Alarcon Y."/>
            <person name="Bock C."/>
            <person name="Boston L."/>
            <person name="Carlson J."/>
            <person name="Cervantes K."/>
            <person name="Clermont K."/>
            <person name="Krom N."/>
            <person name="Kubenka K."/>
            <person name="Mamidi S."/>
            <person name="Mattison C."/>
            <person name="Monteros M."/>
            <person name="Pisani C."/>
            <person name="Plott C."/>
            <person name="Rajasekar S."/>
            <person name="Rhein H.S."/>
            <person name="Rohla C."/>
            <person name="Song M."/>
            <person name="Hilaire R.S."/>
            <person name="Shu S."/>
            <person name="Wells L."/>
            <person name="Wang X."/>
            <person name="Webber J."/>
            <person name="Heerema R.J."/>
            <person name="Klein P."/>
            <person name="Conner P."/>
            <person name="Grauke L."/>
            <person name="Grimwood J."/>
            <person name="Schmutz J."/>
            <person name="Randall J.J."/>
        </authorList>
    </citation>
    <scope>NUCLEOTIDE SEQUENCE</scope>
    <source>
        <tissue evidence="4">Leaf</tissue>
    </source>
</reference>
<comment type="caution">
    <text evidence="3">The sequence shown here is derived from an EMBL/GenBank/DDBJ whole genome shotgun (WGS) entry which is preliminary data.</text>
</comment>
<evidence type="ECO:0000313" key="4">
    <source>
        <dbReference type="EMBL" id="KAG6686885.1"/>
    </source>
</evidence>